<dbReference type="GO" id="GO:0050660">
    <property type="term" value="F:flavin adenine dinucleotide binding"/>
    <property type="evidence" value="ECO:0007669"/>
    <property type="project" value="InterPro"/>
</dbReference>
<dbReference type="Gene3D" id="3.30.560.10">
    <property type="entry name" value="Glucose Oxidase, domain 3"/>
    <property type="match status" value="1"/>
</dbReference>
<dbReference type="InterPro" id="IPR036188">
    <property type="entry name" value="FAD/NAD-bd_sf"/>
</dbReference>
<dbReference type="Proteomes" id="UP000838763">
    <property type="component" value="Unassembled WGS sequence"/>
</dbReference>
<keyword evidence="5" id="KW-0560">Oxidoreductase</keyword>
<evidence type="ECO:0000256" key="5">
    <source>
        <dbReference type="ARBA" id="ARBA00023002"/>
    </source>
</evidence>
<feature type="domain" description="Glucose-methanol-choline oxidoreductase N-terminal" evidence="6">
    <location>
        <begin position="219"/>
        <end position="233"/>
    </location>
</feature>
<evidence type="ECO:0000313" key="7">
    <source>
        <dbReference type="EMBL" id="CAI4215920.1"/>
    </source>
</evidence>
<keyword evidence="8" id="KW-1185">Reference proteome</keyword>
<evidence type="ECO:0000256" key="4">
    <source>
        <dbReference type="ARBA" id="ARBA00022827"/>
    </source>
</evidence>
<comment type="caution">
    <text evidence="7">The sequence shown here is derived from an EMBL/GenBank/DDBJ whole genome shotgun (WGS) entry which is preliminary data.</text>
</comment>
<evidence type="ECO:0000256" key="2">
    <source>
        <dbReference type="ARBA" id="ARBA00010790"/>
    </source>
</evidence>
<dbReference type="PROSITE" id="PS00624">
    <property type="entry name" value="GMC_OXRED_2"/>
    <property type="match status" value="1"/>
</dbReference>
<evidence type="ECO:0000256" key="1">
    <source>
        <dbReference type="ARBA" id="ARBA00001974"/>
    </source>
</evidence>
<dbReference type="GO" id="GO:0016614">
    <property type="term" value="F:oxidoreductase activity, acting on CH-OH group of donors"/>
    <property type="evidence" value="ECO:0007669"/>
    <property type="project" value="InterPro"/>
</dbReference>
<sequence>MAVPLSQLPPNLDEVDVIIAGGGTAGCVVASRLSDADPNLSILVIEGGPNNYQNPTIVHPLLFMANVLPGSKNALFYQGPGRSNTHGYSGPIEVSASTYNVERSRSDFLQAAAQKGFPEVTDLMNFGTSDAMYRNLRFISQDGVRQDSAHRYLHPRLRDGEHPNLHVLVEHQVVRVLFDENKKANGVEFHQNPASIADGDAPPVTKTVKARRLVIVSSGALGSPLILERSGVGGRDALSRAGIEPVVDLPGVGSNYMDHHLLVYAYRSSLNPDETADALIGGRKDVAEALASNDKILGWNVADTTGKIRPTESEAAALGPKFQATWDKDFRDSPNRPMIILTSLNCYPADPAGIDPIQYMSCSTFTLYPYSRGHIHITGPGSPTLTTSLPASSAIVTE</sequence>
<dbReference type="Gene3D" id="4.10.450.10">
    <property type="entry name" value="Glucose Oxidase, domain 2"/>
    <property type="match status" value="1"/>
</dbReference>
<dbReference type="InterPro" id="IPR012132">
    <property type="entry name" value="GMC_OxRdtase"/>
</dbReference>
<dbReference type="Pfam" id="PF05834">
    <property type="entry name" value="Lycopene_cycl"/>
    <property type="match status" value="1"/>
</dbReference>
<reference evidence="7" key="1">
    <citation type="submission" date="2022-11" db="EMBL/GenBank/DDBJ databases">
        <authorList>
            <person name="Scott C."/>
            <person name="Bruce N."/>
        </authorList>
    </citation>
    <scope>NUCLEOTIDE SEQUENCE</scope>
</reference>
<comment type="similarity">
    <text evidence="2">Belongs to the GMC oxidoreductase family.</text>
</comment>
<name>A0A9P1MAM5_9PEZI</name>
<evidence type="ECO:0000259" key="6">
    <source>
        <dbReference type="PROSITE" id="PS00624"/>
    </source>
</evidence>
<dbReference type="EMBL" id="CALLCH030000013">
    <property type="protein sequence ID" value="CAI4215920.1"/>
    <property type="molecule type" value="Genomic_DNA"/>
</dbReference>
<gene>
    <name evidence="7" type="ORF">PPNO1_LOCUS5594</name>
</gene>
<dbReference type="SUPFAM" id="SSF54373">
    <property type="entry name" value="FAD-linked reductases, C-terminal domain"/>
    <property type="match status" value="1"/>
</dbReference>
<dbReference type="PANTHER" id="PTHR11552">
    <property type="entry name" value="GLUCOSE-METHANOL-CHOLINE GMC OXIDOREDUCTASE"/>
    <property type="match status" value="1"/>
</dbReference>
<organism evidence="7 8">
    <name type="scientific">Parascedosporium putredinis</name>
    <dbReference type="NCBI Taxonomy" id="1442378"/>
    <lineage>
        <taxon>Eukaryota</taxon>
        <taxon>Fungi</taxon>
        <taxon>Dikarya</taxon>
        <taxon>Ascomycota</taxon>
        <taxon>Pezizomycotina</taxon>
        <taxon>Sordariomycetes</taxon>
        <taxon>Hypocreomycetidae</taxon>
        <taxon>Microascales</taxon>
        <taxon>Microascaceae</taxon>
        <taxon>Parascedosporium</taxon>
    </lineage>
</organism>
<proteinExistence type="inferred from homology"/>
<dbReference type="Gene3D" id="3.50.50.60">
    <property type="entry name" value="FAD/NAD(P)-binding domain"/>
    <property type="match status" value="2"/>
</dbReference>
<dbReference type="PANTHER" id="PTHR11552:SF78">
    <property type="entry name" value="GLUCOSE-METHANOL-CHOLINE OXIDOREDUCTASE N-TERMINAL DOMAIN-CONTAINING PROTEIN"/>
    <property type="match status" value="1"/>
</dbReference>
<accession>A0A9P1MAM5</accession>
<dbReference type="SUPFAM" id="SSF51905">
    <property type="entry name" value="FAD/NAD(P)-binding domain"/>
    <property type="match status" value="1"/>
</dbReference>
<dbReference type="AlphaFoldDB" id="A0A9P1MAM5"/>
<evidence type="ECO:0000256" key="3">
    <source>
        <dbReference type="ARBA" id="ARBA00022630"/>
    </source>
</evidence>
<dbReference type="InterPro" id="IPR000172">
    <property type="entry name" value="GMC_OxRdtase_N"/>
</dbReference>
<protein>
    <recommendedName>
        <fullName evidence="6">Glucose-methanol-choline oxidoreductase N-terminal domain-containing protein</fullName>
    </recommendedName>
</protein>
<evidence type="ECO:0000313" key="8">
    <source>
        <dbReference type="Proteomes" id="UP000838763"/>
    </source>
</evidence>
<dbReference type="OrthoDB" id="269227at2759"/>
<keyword evidence="3" id="KW-0285">Flavoprotein</keyword>
<comment type="cofactor">
    <cofactor evidence="1">
        <name>FAD</name>
        <dbReference type="ChEBI" id="CHEBI:57692"/>
    </cofactor>
</comment>
<dbReference type="Pfam" id="PF00732">
    <property type="entry name" value="GMC_oxred_N"/>
    <property type="match status" value="1"/>
</dbReference>
<keyword evidence="4" id="KW-0274">FAD</keyword>
<dbReference type="InterPro" id="IPR027424">
    <property type="entry name" value="Glucose_Oxidase_domain_2"/>
</dbReference>